<organism evidence="1 2">
    <name type="scientific">Candidatus Obscuribacter phosphatis</name>
    <dbReference type="NCBI Taxonomy" id="1906157"/>
    <lineage>
        <taxon>Bacteria</taxon>
        <taxon>Bacillati</taxon>
        <taxon>Candidatus Melainabacteria</taxon>
        <taxon>Candidatus Obscuribacterales</taxon>
        <taxon>Candidatus Obscuribacteraceae</taxon>
        <taxon>Candidatus Obscuribacter</taxon>
    </lineage>
</organism>
<dbReference type="AlphaFoldDB" id="A0A8J7TNN8"/>
<comment type="caution">
    <text evidence="1">The sequence shown here is derived from an EMBL/GenBank/DDBJ whole genome shotgun (WGS) entry which is preliminary data.</text>
</comment>
<protein>
    <submittedName>
        <fullName evidence="1">Uncharacterized protein</fullName>
    </submittedName>
</protein>
<proteinExistence type="predicted"/>
<reference evidence="1" key="1">
    <citation type="submission" date="2021-02" db="EMBL/GenBank/DDBJ databases">
        <title>Genome-Resolved Metagenomics of a Microbial Community Performing Photosynthetic Biological Nutrient Removal.</title>
        <authorList>
            <person name="Mcdaniel E.A."/>
        </authorList>
    </citation>
    <scope>NUCLEOTIDE SEQUENCE</scope>
    <source>
        <strain evidence="1">UWPOB_OBS1</strain>
    </source>
</reference>
<sequence length="75" mass="8041">MNLQNCSTVKSALTDLREILSRCHVTGADQLETSRIIANLEATISSIEEKSSAKDDIPAHRAVPIIQGLTAPAIL</sequence>
<accession>A0A8J7TNN8</accession>
<name>A0A8J7TNN8_9BACT</name>
<dbReference type="Proteomes" id="UP000664277">
    <property type="component" value="Unassembled WGS sequence"/>
</dbReference>
<gene>
    <name evidence="1" type="ORF">J0M35_16650</name>
</gene>
<evidence type="ECO:0000313" key="2">
    <source>
        <dbReference type="Proteomes" id="UP000664277"/>
    </source>
</evidence>
<evidence type="ECO:0000313" key="1">
    <source>
        <dbReference type="EMBL" id="MBN8662000.1"/>
    </source>
</evidence>
<dbReference type="EMBL" id="JAFLCK010000029">
    <property type="protein sequence ID" value="MBN8662000.1"/>
    <property type="molecule type" value="Genomic_DNA"/>
</dbReference>